<dbReference type="SUPFAM" id="SSF88659">
    <property type="entry name" value="Sigma3 and sigma4 domains of RNA polymerase sigma factors"/>
    <property type="match status" value="1"/>
</dbReference>
<feature type="domain" description="RNA polymerase sigma-70 region 2" evidence="6">
    <location>
        <begin position="11"/>
        <end position="70"/>
    </location>
</feature>
<comment type="caution">
    <text evidence="8">The sequence shown here is derived from an EMBL/GenBank/DDBJ whole genome shotgun (WGS) entry which is preliminary data.</text>
</comment>
<dbReference type="Pfam" id="PF08281">
    <property type="entry name" value="Sigma70_r4_2"/>
    <property type="match status" value="1"/>
</dbReference>
<dbReference type="AlphaFoldDB" id="A0AAE3W6P9"/>
<dbReference type="CDD" id="cd06171">
    <property type="entry name" value="Sigma70_r4"/>
    <property type="match status" value="1"/>
</dbReference>
<evidence type="ECO:0000256" key="3">
    <source>
        <dbReference type="ARBA" id="ARBA00023082"/>
    </source>
</evidence>
<reference evidence="8 9" key="1">
    <citation type="submission" date="2023-07" db="EMBL/GenBank/DDBJ databases">
        <title>Sequencing the genomes of 1000 actinobacteria strains.</title>
        <authorList>
            <person name="Klenk H.-P."/>
        </authorList>
    </citation>
    <scope>NUCLEOTIDE SEQUENCE [LARGE SCALE GENOMIC DNA]</scope>
    <source>
        <strain evidence="8 9">DSM 44709</strain>
    </source>
</reference>
<gene>
    <name evidence="8" type="ORF">J2S42_006941</name>
</gene>
<dbReference type="InterPro" id="IPR014284">
    <property type="entry name" value="RNA_pol_sigma-70_dom"/>
</dbReference>
<dbReference type="SUPFAM" id="SSF88946">
    <property type="entry name" value="Sigma2 domain of RNA polymerase sigma factors"/>
    <property type="match status" value="1"/>
</dbReference>
<dbReference type="NCBIfam" id="TIGR02983">
    <property type="entry name" value="SigE-fam_strep"/>
    <property type="match status" value="1"/>
</dbReference>
<evidence type="ECO:0000313" key="8">
    <source>
        <dbReference type="EMBL" id="MDQ0370272.1"/>
    </source>
</evidence>
<keyword evidence="4" id="KW-0238">DNA-binding</keyword>
<dbReference type="InterPro" id="IPR007627">
    <property type="entry name" value="RNA_pol_sigma70_r2"/>
</dbReference>
<keyword evidence="2" id="KW-0805">Transcription regulation</keyword>
<evidence type="ECO:0000259" key="7">
    <source>
        <dbReference type="Pfam" id="PF08281"/>
    </source>
</evidence>
<evidence type="ECO:0000259" key="6">
    <source>
        <dbReference type="Pfam" id="PF04542"/>
    </source>
</evidence>
<evidence type="ECO:0000256" key="2">
    <source>
        <dbReference type="ARBA" id="ARBA00023015"/>
    </source>
</evidence>
<dbReference type="GO" id="GO:0016987">
    <property type="term" value="F:sigma factor activity"/>
    <property type="evidence" value="ECO:0007669"/>
    <property type="project" value="UniProtKB-KW"/>
</dbReference>
<dbReference type="PANTHER" id="PTHR43133">
    <property type="entry name" value="RNA POLYMERASE ECF-TYPE SIGMA FACTO"/>
    <property type="match status" value="1"/>
</dbReference>
<dbReference type="InterPro" id="IPR039425">
    <property type="entry name" value="RNA_pol_sigma-70-like"/>
</dbReference>
<evidence type="ECO:0000256" key="5">
    <source>
        <dbReference type="ARBA" id="ARBA00023163"/>
    </source>
</evidence>
<keyword evidence="9" id="KW-1185">Reference proteome</keyword>
<dbReference type="Proteomes" id="UP001240236">
    <property type="component" value="Unassembled WGS sequence"/>
</dbReference>
<dbReference type="PANTHER" id="PTHR43133:SF50">
    <property type="entry name" value="ECF RNA POLYMERASE SIGMA FACTOR SIGM"/>
    <property type="match status" value="1"/>
</dbReference>
<dbReference type="NCBIfam" id="TIGR02937">
    <property type="entry name" value="sigma70-ECF"/>
    <property type="match status" value="1"/>
</dbReference>
<comment type="similarity">
    <text evidence="1">Belongs to the sigma-70 factor family. ECF subfamily.</text>
</comment>
<dbReference type="Gene3D" id="1.10.10.10">
    <property type="entry name" value="Winged helix-like DNA-binding domain superfamily/Winged helix DNA-binding domain"/>
    <property type="match status" value="1"/>
</dbReference>
<dbReference type="InterPro" id="IPR013325">
    <property type="entry name" value="RNA_pol_sigma_r2"/>
</dbReference>
<dbReference type="InterPro" id="IPR014325">
    <property type="entry name" value="RNA_pol_sigma-E_actinobac"/>
</dbReference>
<proteinExistence type="inferred from homology"/>
<evidence type="ECO:0000313" key="9">
    <source>
        <dbReference type="Proteomes" id="UP001240236"/>
    </source>
</evidence>
<dbReference type="Pfam" id="PF04542">
    <property type="entry name" value="Sigma70_r2"/>
    <property type="match status" value="1"/>
</dbReference>
<dbReference type="InterPro" id="IPR013324">
    <property type="entry name" value="RNA_pol_sigma_r3/r4-like"/>
</dbReference>
<dbReference type="GO" id="GO:0003677">
    <property type="term" value="F:DNA binding"/>
    <property type="evidence" value="ECO:0007669"/>
    <property type="project" value="UniProtKB-KW"/>
</dbReference>
<dbReference type="EMBL" id="JAUSUZ010000001">
    <property type="protein sequence ID" value="MDQ0370272.1"/>
    <property type="molecule type" value="Genomic_DNA"/>
</dbReference>
<keyword evidence="5" id="KW-0804">Transcription</keyword>
<dbReference type="Gene3D" id="1.10.1740.10">
    <property type="match status" value="1"/>
</dbReference>
<feature type="domain" description="RNA polymerase sigma factor 70 region 4 type 2" evidence="7">
    <location>
        <begin position="98"/>
        <end position="150"/>
    </location>
</feature>
<dbReference type="InterPro" id="IPR036388">
    <property type="entry name" value="WH-like_DNA-bd_sf"/>
</dbReference>
<organism evidence="8 9">
    <name type="scientific">Catenuloplanes indicus</name>
    <dbReference type="NCBI Taxonomy" id="137267"/>
    <lineage>
        <taxon>Bacteria</taxon>
        <taxon>Bacillati</taxon>
        <taxon>Actinomycetota</taxon>
        <taxon>Actinomycetes</taxon>
        <taxon>Micromonosporales</taxon>
        <taxon>Micromonosporaceae</taxon>
        <taxon>Catenuloplanes</taxon>
    </lineage>
</organism>
<evidence type="ECO:0000256" key="1">
    <source>
        <dbReference type="ARBA" id="ARBA00010641"/>
    </source>
</evidence>
<protein>
    <submittedName>
        <fullName evidence="8">RNA polymerase sigma-70 factor (Sigma-E family)</fullName>
    </submittedName>
</protein>
<accession>A0AAE3W6P9</accession>
<name>A0AAE3W6P9_9ACTN</name>
<dbReference type="GO" id="GO:0006352">
    <property type="term" value="P:DNA-templated transcription initiation"/>
    <property type="evidence" value="ECO:0007669"/>
    <property type="project" value="InterPro"/>
</dbReference>
<dbReference type="RefSeq" id="WP_307246103.1">
    <property type="nucleotide sequence ID" value="NZ_JAUSUZ010000001.1"/>
</dbReference>
<keyword evidence="3" id="KW-0731">Sigma factor</keyword>
<sequence>MTFDEYVLARGPALVRFARLLTGDEHRAEDLVQDVLASAYVRWRRVGAVDRPDLYVRRMLVNAHHSWRRRLMNREVSVDTVRETATVRDPAAETDERDAMWRLVTRLSPRQRTVIVLRYYEDYDDATIAELLQCSQGTVRTQAKRALDRLQALTGRGETADVRRS</sequence>
<evidence type="ECO:0000256" key="4">
    <source>
        <dbReference type="ARBA" id="ARBA00023125"/>
    </source>
</evidence>
<dbReference type="InterPro" id="IPR013249">
    <property type="entry name" value="RNA_pol_sigma70_r4_t2"/>
</dbReference>